<evidence type="ECO:0000313" key="1">
    <source>
        <dbReference type="EMBL" id="CAL1672468.1"/>
    </source>
</evidence>
<proteinExistence type="predicted"/>
<organism evidence="1 2">
    <name type="scientific">Lasius platythorax</name>
    <dbReference type="NCBI Taxonomy" id="488582"/>
    <lineage>
        <taxon>Eukaryota</taxon>
        <taxon>Metazoa</taxon>
        <taxon>Ecdysozoa</taxon>
        <taxon>Arthropoda</taxon>
        <taxon>Hexapoda</taxon>
        <taxon>Insecta</taxon>
        <taxon>Pterygota</taxon>
        <taxon>Neoptera</taxon>
        <taxon>Endopterygota</taxon>
        <taxon>Hymenoptera</taxon>
        <taxon>Apocrita</taxon>
        <taxon>Aculeata</taxon>
        <taxon>Formicoidea</taxon>
        <taxon>Formicidae</taxon>
        <taxon>Formicinae</taxon>
        <taxon>Lasius</taxon>
        <taxon>Lasius</taxon>
    </lineage>
</organism>
<gene>
    <name evidence="1" type="ORF">LPLAT_LOCUS8272</name>
</gene>
<reference evidence="1" key="1">
    <citation type="submission" date="2024-04" db="EMBL/GenBank/DDBJ databases">
        <authorList>
            <consortium name="Molecular Ecology Group"/>
        </authorList>
    </citation>
    <scope>NUCLEOTIDE SEQUENCE</scope>
</reference>
<dbReference type="Proteomes" id="UP001497644">
    <property type="component" value="Unassembled WGS sequence"/>
</dbReference>
<comment type="caution">
    <text evidence="1">The sequence shown here is derived from an EMBL/GenBank/DDBJ whole genome shotgun (WGS) entry which is preliminary data.</text>
</comment>
<protein>
    <submittedName>
        <fullName evidence="1">Uncharacterized protein</fullName>
    </submittedName>
</protein>
<dbReference type="EMBL" id="CAXIPU020000587">
    <property type="protein sequence ID" value="CAL1672468.1"/>
    <property type="molecule type" value="Genomic_DNA"/>
</dbReference>
<sequence>MRNISKREAAQNAYKQEAAEQRISRALISTWNIYKQGATQNAYGQEAAEQRTSGELMSTRNIYKQGATQNAYGQEAAERQTSHGLITTLSIYKREAETATGCARRYSEYASCLVYKSEKRCQQQGKPGVTASTPVTNIIADWRQKPSRICALQFDVRLAAEI</sequence>
<name>A0AAV2MYU0_9HYME</name>
<evidence type="ECO:0000313" key="2">
    <source>
        <dbReference type="Proteomes" id="UP001497644"/>
    </source>
</evidence>
<accession>A0AAV2MYU0</accession>
<dbReference type="AlphaFoldDB" id="A0AAV2MYU0"/>
<keyword evidence="2" id="KW-1185">Reference proteome</keyword>